<evidence type="ECO:0000313" key="3">
    <source>
        <dbReference type="EMBL" id="CAD7261038.1"/>
    </source>
</evidence>
<evidence type="ECO:0000259" key="2">
    <source>
        <dbReference type="PROSITE" id="PS50940"/>
    </source>
</evidence>
<organism evidence="3">
    <name type="scientific">Timema shepardi</name>
    <name type="common">Walking stick</name>
    <dbReference type="NCBI Taxonomy" id="629360"/>
    <lineage>
        <taxon>Eukaryota</taxon>
        <taxon>Metazoa</taxon>
        <taxon>Ecdysozoa</taxon>
        <taxon>Arthropoda</taxon>
        <taxon>Hexapoda</taxon>
        <taxon>Insecta</taxon>
        <taxon>Pterygota</taxon>
        <taxon>Neoptera</taxon>
        <taxon>Polyneoptera</taxon>
        <taxon>Phasmatodea</taxon>
        <taxon>Timematodea</taxon>
        <taxon>Timematoidea</taxon>
        <taxon>Timematidae</taxon>
        <taxon>Timema</taxon>
    </lineage>
</organism>
<gene>
    <name evidence="3" type="ORF">TSIB3V08_LOCUS5187</name>
</gene>
<protein>
    <recommendedName>
        <fullName evidence="2">Chitin-binding type-2 domain-containing protein</fullName>
    </recommendedName>
</protein>
<keyword evidence="1" id="KW-0732">Signal</keyword>
<proteinExistence type="predicted"/>
<dbReference type="SMART" id="SM00494">
    <property type="entry name" value="ChtBD2"/>
    <property type="match status" value="1"/>
</dbReference>
<dbReference type="Gene3D" id="2.170.140.10">
    <property type="entry name" value="Chitin binding domain"/>
    <property type="match status" value="1"/>
</dbReference>
<dbReference type="AlphaFoldDB" id="A0A7R9FZR3"/>
<dbReference type="GO" id="GO:0005576">
    <property type="term" value="C:extracellular region"/>
    <property type="evidence" value="ECO:0007669"/>
    <property type="project" value="InterPro"/>
</dbReference>
<dbReference type="InterPro" id="IPR036508">
    <property type="entry name" value="Chitin-bd_dom_sf"/>
</dbReference>
<dbReference type="GO" id="GO:0008061">
    <property type="term" value="F:chitin binding"/>
    <property type="evidence" value="ECO:0007669"/>
    <property type="project" value="InterPro"/>
</dbReference>
<feature type="domain" description="Chitin-binding type-2" evidence="2">
    <location>
        <begin position="34"/>
        <end position="97"/>
    </location>
</feature>
<feature type="chain" id="PRO_5031325987" description="Chitin-binding type-2 domain-containing protein" evidence="1">
    <location>
        <begin position="27"/>
        <end position="101"/>
    </location>
</feature>
<dbReference type="EMBL" id="OC001970">
    <property type="protein sequence ID" value="CAD7261038.1"/>
    <property type="molecule type" value="Genomic_DNA"/>
</dbReference>
<dbReference type="SUPFAM" id="SSF57625">
    <property type="entry name" value="Invertebrate chitin-binding proteins"/>
    <property type="match status" value="1"/>
</dbReference>
<dbReference type="Pfam" id="PF01607">
    <property type="entry name" value="CBM_14"/>
    <property type="match status" value="1"/>
</dbReference>
<accession>A0A7R9FZR3</accession>
<dbReference type="PROSITE" id="PS50940">
    <property type="entry name" value="CHIT_BIND_II"/>
    <property type="match status" value="1"/>
</dbReference>
<dbReference type="InterPro" id="IPR002557">
    <property type="entry name" value="Chitin-bd_dom"/>
</dbReference>
<name>A0A7R9FZR3_TIMSH</name>
<feature type="signal peptide" evidence="1">
    <location>
        <begin position="1"/>
        <end position="26"/>
    </location>
</feature>
<evidence type="ECO:0000256" key="1">
    <source>
        <dbReference type="SAM" id="SignalP"/>
    </source>
</evidence>
<reference evidence="3" key="1">
    <citation type="submission" date="2020-11" db="EMBL/GenBank/DDBJ databases">
        <authorList>
            <person name="Tran Van P."/>
        </authorList>
    </citation>
    <scope>NUCLEOTIDE SEQUENCE</scope>
</reference>
<sequence length="101" mass="10998">MAGTPLRIALAIALFCAVSFYVQTDARTLQQDDGFQCPTSQDNTSTTVYYQNSEDCASFFECTANSTAVLLPCPPSTYFDISKDVCTTEKPTSGCKLLDEN</sequence>